<dbReference type="KEGG" id="trr:M419DRAFT_75117"/>
<dbReference type="InterPro" id="IPR032675">
    <property type="entry name" value="LRR_dom_sf"/>
</dbReference>
<feature type="non-terminal residue" evidence="2">
    <location>
        <position position="1"/>
    </location>
</feature>
<gene>
    <name evidence="2" type="ORF">M419DRAFT_75117</name>
</gene>
<accession>A0A024SGI9</accession>
<dbReference type="HOGENOM" id="CLU_038834_0_0_1"/>
<dbReference type="Proteomes" id="UP000024376">
    <property type="component" value="Unassembled WGS sequence"/>
</dbReference>
<dbReference type="EMBL" id="KI911142">
    <property type="protein sequence ID" value="ETS03646.1"/>
    <property type="molecule type" value="Genomic_DNA"/>
</dbReference>
<evidence type="ECO:0008006" key="4">
    <source>
        <dbReference type="Google" id="ProtNLM"/>
    </source>
</evidence>
<dbReference type="SUPFAM" id="SSF52047">
    <property type="entry name" value="RNI-like"/>
    <property type="match status" value="1"/>
</dbReference>
<dbReference type="Gene3D" id="3.80.10.10">
    <property type="entry name" value="Ribonuclease Inhibitor"/>
    <property type="match status" value="1"/>
</dbReference>
<evidence type="ECO:0000256" key="1">
    <source>
        <dbReference type="SAM" id="MobiDB-lite"/>
    </source>
</evidence>
<reference evidence="3" key="1">
    <citation type="journal article" date="2013" name="Ind. Biotechnol.">
        <title>Comparative genomics analysis of Trichoderma reesei strains.</title>
        <authorList>
            <person name="Koike H."/>
            <person name="Aerts A."/>
            <person name="LaButti K."/>
            <person name="Grigoriev I.V."/>
            <person name="Baker S.E."/>
        </authorList>
    </citation>
    <scope>NUCLEOTIDE SEQUENCE [LARGE SCALE GENOMIC DNA]</scope>
    <source>
        <strain evidence="3">ATCC 56765 / BCRC 32924 / NRRL 11460 / Rut C-30</strain>
    </source>
</reference>
<organism evidence="2 3">
    <name type="scientific">Hypocrea jecorina (strain ATCC 56765 / BCRC 32924 / NRRL 11460 / Rut C-30)</name>
    <name type="common">Trichoderma reesei</name>
    <dbReference type="NCBI Taxonomy" id="1344414"/>
    <lineage>
        <taxon>Eukaryota</taxon>
        <taxon>Fungi</taxon>
        <taxon>Dikarya</taxon>
        <taxon>Ascomycota</taxon>
        <taxon>Pezizomycotina</taxon>
        <taxon>Sordariomycetes</taxon>
        <taxon>Hypocreomycetidae</taxon>
        <taxon>Hypocreales</taxon>
        <taxon>Hypocreaceae</taxon>
        <taxon>Trichoderma</taxon>
    </lineage>
</organism>
<protein>
    <recommendedName>
        <fullName evidence="4">F-box domain-containing protein</fullName>
    </recommendedName>
</protein>
<dbReference type="AlphaFoldDB" id="A0A024SGI9"/>
<name>A0A024SGI9_HYPJR</name>
<proteinExistence type="predicted"/>
<feature type="region of interest" description="Disordered" evidence="1">
    <location>
        <begin position="459"/>
        <end position="479"/>
    </location>
</feature>
<sequence length="479" mass="54657">QKTQALSRLSRTCVKLRDIAQPVLYHRLLPPSQGRCFSLLRTLFQRPDLARAVREMHLDNTLETLSREELIAWQPLDGELFKLFSIMQSVPSASQKEYIDGPQTWLRAYCIGVLSLICNVERLLIVVDGMGYPKGRPLSLPRLLELSYVDRRCWIDTTAISSLTGIESILEAAPQLRIFRGFGLEKLAPLPARLDNLEELYLDTCNMDPETLDQLLCRAPNIHSFFLSCLRPPFRTRPYHFPTDVVRSLKRVRHTLRWLYLDYSPYDQWPPSFGKDILQALRGLEALETFIVGDMFLLIQTPGYPVFFYQAWPTLATAPLPCLGQSDTQDKLRPSRNIYRNPLFDATEPSTGQLYDKSNNQLFPHVRKLVMLSWGHCLASDLKWLSANATHLFPRLQQVHFELSLAQLPLPTRASLHPSESRSEASRLRTLWGNTMGDGLRGLSLHIIPSILRAVDGLSEDAGEDGGNGETSEQDIYWW</sequence>
<dbReference type="OrthoDB" id="4757858at2759"/>
<evidence type="ECO:0000313" key="3">
    <source>
        <dbReference type="Proteomes" id="UP000024376"/>
    </source>
</evidence>
<evidence type="ECO:0000313" key="2">
    <source>
        <dbReference type="EMBL" id="ETS03646.1"/>
    </source>
</evidence>